<accession>A0A2Z6M8N8</accession>
<evidence type="ECO:0000256" key="1">
    <source>
        <dbReference type="ARBA" id="ARBA00022679"/>
    </source>
</evidence>
<name>A0A2Z6M8N8_TRISU</name>
<proteinExistence type="predicted"/>
<dbReference type="InterPro" id="IPR023213">
    <property type="entry name" value="CAT-like_dom_sf"/>
</dbReference>
<keyword evidence="3" id="KW-1185">Reference proteome</keyword>
<keyword evidence="1" id="KW-0808">Transferase</keyword>
<dbReference type="Pfam" id="PF02458">
    <property type="entry name" value="Transferase"/>
    <property type="match status" value="1"/>
</dbReference>
<evidence type="ECO:0000313" key="3">
    <source>
        <dbReference type="Proteomes" id="UP000242715"/>
    </source>
</evidence>
<evidence type="ECO:0000313" key="2">
    <source>
        <dbReference type="EMBL" id="GAU18473.1"/>
    </source>
</evidence>
<reference evidence="3" key="1">
    <citation type="journal article" date="2017" name="Front. Plant Sci.">
        <title>Climate Clever Clovers: New Paradigm to Reduce the Environmental Footprint of Ruminants by Breeding Low Methanogenic Forages Utilizing Haplotype Variation.</title>
        <authorList>
            <person name="Kaur P."/>
            <person name="Appels R."/>
            <person name="Bayer P.E."/>
            <person name="Keeble-Gagnere G."/>
            <person name="Wang J."/>
            <person name="Hirakawa H."/>
            <person name="Shirasawa K."/>
            <person name="Vercoe P."/>
            <person name="Stefanova K."/>
            <person name="Durmic Z."/>
            <person name="Nichols P."/>
            <person name="Revell C."/>
            <person name="Isobe S.N."/>
            <person name="Edwards D."/>
            <person name="Erskine W."/>
        </authorList>
    </citation>
    <scope>NUCLEOTIDE SEQUENCE [LARGE SCALE GENOMIC DNA]</scope>
    <source>
        <strain evidence="3">cv. Daliak</strain>
    </source>
</reference>
<sequence length="285" mass="31903">MIETSQKNHSDEKKLNLDETVFHFTKENIAILKLKANIEAHTSTKKISSLQAICTHLWRAVIRSKQLDPKEEVNFVLCISVRPKLVPQLQEDYFGNALVLCGVTMNVGELLEEGGLGKGALEMSKMIALYSDEKLKIQYESWTRTPSYVKVGSVTNRNSLVLSCSPLFDLYNLDFGWGKPVAIRSGSSNKSNGKITVFAGAKKGSMDFEVCLPYENLEAMRNDSEFIMRYSVGTTYPVAVSHLQFADDTLLMETKSWANVRALRAVLVLFETIFVVMRSGVSVEL</sequence>
<dbReference type="PANTHER" id="PTHR31896:SF43">
    <property type="entry name" value="PROTEIN ENHANCED PSEUDOMONAS SUSCEPTIBILITY 1"/>
    <property type="match status" value="1"/>
</dbReference>
<dbReference type="AlphaFoldDB" id="A0A2Z6M8N8"/>
<organism evidence="2 3">
    <name type="scientific">Trifolium subterraneum</name>
    <name type="common">Subterranean clover</name>
    <dbReference type="NCBI Taxonomy" id="3900"/>
    <lineage>
        <taxon>Eukaryota</taxon>
        <taxon>Viridiplantae</taxon>
        <taxon>Streptophyta</taxon>
        <taxon>Embryophyta</taxon>
        <taxon>Tracheophyta</taxon>
        <taxon>Spermatophyta</taxon>
        <taxon>Magnoliopsida</taxon>
        <taxon>eudicotyledons</taxon>
        <taxon>Gunneridae</taxon>
        <taxon>Pentapetalae</taxon>
        <taxon>rosids</taxon>
        <taxon>fabids</taxon>
        <taxon>Fabales</taxon>
        <taxon>Fabaceae</taxon>
        <taxon>Papilionoideae</taxon>
        <taxon>50 kb inversion clade</taxon>
        <taxon>NPAAA clade</taxon>
        <taxon>Hologalegina</taxon>
        <taxon>IRL clade</taxon>
        <taxon>Trifolieae</taxon>
        <taxon>Trifolium</taxon>
    </lineage>
</organism>
<dbReference type="GO" id="GO:0016740">
    <property type="term" value="F:transferase activity"/>
    <property type="evidence" value="ECO:0007669"/>
    <property type="project" value="UniProtKB-KW"/>
</dbReference>
<dbReference type="OrthoDB" id="1862401at2759"/>
<gene>
    <name evidence="2" type="ORF">TSUD_366560</name>
</gene>
<protein>
    <submittedName>
        <fullName evidence="2">Uncharacterized protein</fullName>
    </submittedName>
</protein>
<dbReference type="PANTHER" id="PTHR31896">
    <property type="entry name" value="FAMILY REGULATORY PROTEIN, PUTATIVE (AFU_ORTHOLOGUE AFUA_3G14730)-RELATED"/>
    <property type="match status" value="1"/>
</dbReference>
<dbReference type="EMBL" id="DF973184">
    <property type="protein sequence ID" value="GAU18473.1"/>
    <property type="molecule type" value="Genomic_DNA"/>
</dbReference>
<dbReference type="InterPro" id="IPR051283">
    <property type="entry name" value="Sec_Metabolite_Acyltrans"/>
</dbReference>
<dbReference type="Gene3D" id="3.30.559.10">
    <property type="entry name" value="Chloramphenicol acetyltransferase-like domain"/>
    <property type="match status" value="1"/>
</dbReference>
<dbReference type="Proteomes" id="UP000242715">
    <property type="component" value="Unassembled WGS sequence"/>
</dbReference>